<dbReference type="EC" id="2.3.2.27" evidence="3"/>
<dbReference type="PANTHER" id="PTHR46905">
    <property type="entry name" value="RING-H2 FINGER PROTEIN ATL78"/>
    <property type="match status" value="1"/>
</dbReference>
<evidence type="ECO:0000256" key="7">
    <source>
        <dbReference type="ARBA" id="ARBA00022833"/>
    </source>
</evidence>
<comment type="similarity">
    <text evidence="10">Belongs to the RING-type zinc finger family. ATL subfamily.</text>
</comment>
<dbReference type="PANTHER" id="PTHR46905:SF7">
    <property type="entry name" value="RING-H2 FINGER PROTEIN ATL78"/>
    <property type="match status" value="1"/>
</dbReference>
<dbReference type="CDD" id="cd16461">
    <property type="entry name" value="RING-H2_EL5-like"/>
    <property type="match status" value="1"/>
</dbReference>
<feature type="domain" description="RING-type" evidence="14">
    <location>
        <begin position="102"/>
        <end position="144"/>
    </location>
</feature>
<evidence type="ECO:0000256" key="10">
    <source>
        <dbReference type="ARBA" id="ARBA00024209"/>
    </source>
</evidence>
<dbReference type="SUPFAM" id="SSF57850">
    <property type="entry name" value="RING/U-box"/>
    <property type="match status" value="1"/>
</dbReference>
<evidence type="ECO:0000256" key="6">
    <source>
        <dbReference type="ARBA" id="ARBA00022723"/>
    </source>
</evidence>
<evidence type="ECO:0000259" key="14">
    <source>
        <dbReference type="PROSITE" id="PS50089"/>
    </source>
</evidence>
<keyword evidence="8 13" id="KW-1133">Transmembrane helix</keyword>
<dbReference type="SMART" id="SM00184">
    <property type="entry name" value="RING"/>
    <property type="match status" value="1"/>
</dbReference>
<dbReference type="OMA" id="ICMAEFM"/>
<sequence>MPSPPRPLRFLGDAHPSTSDTETPDSDFVVVLAALLCALICTLGLVSVARCAWLRRLAANQQRQHQQHSPSPAANKGLKKKVIRVLPKHTFSSSTENASAECPICLAEFVDGDELRALPLCRHEFHAACIDMWLQSRSSCPSCRRILTVERCEHCGQFASDSSSSSSCSSAIKERREADDNRFLP</sequence>
<keyword evidence="9 13" id="KW-0472">Membrane</keyword>
<dbReference type="EnsemblPlants" id="Kaladp0081s0403.1.v1.1">
    <property type="protein sequence ID" value="Kaladp0081s0403.1.v1.1.CDS.1"/>
    <property type="gene ID" value="Kaladp0081s0403.v1.1"/>
</dbReference>
<keyword evidence="11" id="KW-0863">Zinc-finger</keyword>
<evidence type="ECO:0000256" key="11">
    <source>
        <dbReference type="PROSITE-ProRule" id="PRU00175"/>
    </source>
</evidence>
<feature type="region of interest" description="Disordered" evidence="12">
    <location>
        <begin position="159"/>
        <end position="185"/>
    </location>
</feature>
<dbReference type="Proteomes" id="UP000594263">
    <property type="component" value="Unplaced"/>
</dbReference>
<evidence type="ECO:0000313" key="15">
    <source>
        <dbReference type="EnsemblPlants" id="Kaladp0081s0403.1.v1.1.CDS.1"/>
    </source>
</evidence>
<dbReference type="InterPro" id="IPR013083">
    <property type="entry name" value="Znf_RING/FYVE/PHD"/>
</dbReference>
<evidence type="ECO:0000256" key="1">
    <source>
        <dbReference type="ARBA" id="ARBA00000900"/>
    </source>
</evidence>
<keyword evidence="5 13" id="KW-0812">Transmembrane</keyword>
<dbReference type="GO" id="GO:0016020">
    <property type="term" value="C:membrane"/>
    <property type="evidence" value="ECO:0007669"/>
    <property type="project" value="UniProtKB-SubCell"/>
</dbReference>
<dbReference type="Gene3D" id="3.30.40.10">
    <property type="entry name" value="Zinc/RING finger domain, C3HC4 (zinc finger)"/>
    <property type="match status" value="1"/>
</dbReference>
<dbReference type="PROSITE" id="PS50089">
    <property type="entry name" value="ZF_RING_2"/>
    <property type="match status" value="1"/>
</dbReference>
<evidence type="ECO:0000256" key="5">
    <source>
        <dbReference type="ARBA" id="ARBA00022692"/>
    </source>
</evidence>
<evidence type="ECO:0000256" key="13">
    <source>
        <dbReference type="SAM" id="Phobius"/>
    </source>
</evidence>
<accession>A0A7N1A2M4</accession>
<organism evidence="15 16">
    <name type="scientific">Kalanchoe fedtschenkoi</name>
    <name type="common">Lavender scallops</name>
    <name type="synonym">South American air plant</name>
    <dbReference type="NCBI Taxonomy" id="63787"/>
    <lineage>
        <taxon>Eukaryota</taxon>
        <taxon>Viridiplantae</taxon>
        <taxon>Streptophyta</taxon>
        <taxon>Embryophyta</taxon>
        <taxon>Tracheophyta</taxon>
        <taxon>Spermatophyta</taxon>
        <taxon>Magnoliopsida</taxon>
        <taxon>eudicotyledons</taxon>
        <taxon>Gunneridae</taxon>
        <taxon>Pentapetalae</taxon>
        <taxon>Saxifragales</taxon>
        <taxon>Crassulaceae</taxon>
        <taxon>Kalanchoe</taxon>
    </lineage>
</organism>
<proteinExistence type="inferred from homology"/>
<dbReference type="InterPro" id="IPR001841">
    <property type="entry name" value="Znf_RING"/>
</dbReference>
<feature type="compositionally biased region" description="Low complexity" evidence="12">
    <location>
        <begin position="160"/>
        <end position="170"/>
    </location>
</feature>
<keyword evidence="4" id="KW-0808">Transferase</keyword>
<evidence type="ECO:0000256" key="2">
    <source>
        <dbReference type="ARBA" id="ARBA00004167"/>
    </source>
</evidence>
<comment type="catalytic activity">
    <reaction evidence="1">
        <text>S-ubiquitinyl-[E2 ubiquitin-conjugating enzyme]-L-cysteine + [acceptor protein]-L-lysine = [E2 ubiquitin-conjugating enzyme]-L-cysteine + N(6)-ubiquitinyl-[acceptor protein]-L-lysine.</text>
        <dbReference type="EC" id="2.3.2.27"/>
    </reaction>
</comment>
<comment type="subcellular location">
    <subcellularLocation>
        <location evidence="2">Membrane</location>
        <topology evidence="2">Single-pass membrane protein</topology>
    </subcellularLocation>
</comment>
<name>A0A7N1A2M4_KALFE</name>
<dbReference type="GO" id="GO:0061630">
    <property type="term" value="F:ubiquitin protein ligase activity"/>
    <property type="evidence" value="ECO:0007669"/>
    <property type="project" value="UniProtKB-EC"/>
</dbReference>
<keyword evidence="6" id="KW-0479">Metal-binding</keyword>
<protein>
    <recommendedName>
        <fullName evidence="3">RING-type E3 ubiquitin transferase</fullName>
        <ecNumber evidence="3">2.3.2.27</ecNumber>
    </recommendedName>
</protein>
<keyword evidence="7" id="KW-0862">Zinc</keyword>
<evidence type="ECO:0000256" key="4">
    <source>
        <dbReference type="ARBA" id="ARBA00022679"/>
    </source>
</evidence>
<feature type="compositionally biased region" description="Basic and acidic residues" evidence="12">
    <location>
        <begin position="172"/>
        <end position="185"/>
    </location>
</feature>
<dbReference type="Gramene" id="Kaladp0081s0403.1.v1.1">
    <property type="protein sequence ID" value="Kaladp0081s0403.1.v1.1.CDS.1"/>
    <property type="gene ID" value="Kaladp0081s0403.v1.1"/>
</dbReference>
<dbReference type="GO" id="GO:0008270">
    <property type="term" value="F:zinc ion binding"/>
    <property type="evidence" value="ECO:0007669"/>
    <property type="project" value="UniProtKB-KW"/>
</dbReference>
<reference evidence="15" key="1">
    <citation type="submission" date="2021-01" db="UniProtKB">
        <authorList>
            <consortium name="EnsemblPlants"/>
        </authorList>
    </citation>
    <scope>IDENTIFICATION</scope>
</reference>
<dbReference type="Pfam" id="PF13639">
    <property type="entry name" value="zf-RING_2"/>
    <property type="match status" value="1"/>
</dbReference>
<evidence type="ECO:0000256" key="3">
    <source>
        <dbReference type="ARBA" id="ARBA00012483"/>
    </source>
</evidence>
<keyword evidence="16" id="KW-1185">Reference proteome</keyword>
<dbReference type="SMART" id="SM01197">
    <property type="entry name" value="FANCL_C"/>
    <property type="match status" value="1"/>
</dbReference>
<evidence type="ECO:0000256" key="8">
    <source>
        <dbReference type="ARBA" id="ARBA00022989"/>
    </source>
</evidence>
<evidence type="ECO:0000256" key="12">
    <source>
        <dbReference type="SAM" id="MobiDB-lite"/>
    </source>
</evidence>
<feature type="transmembrane region" description="Helical" evidence="13">
    <location>
        <begin position="28"/>
        <end position="53"/>
    </location>
</feature>
<dbReference type="AlphaFoldDB" id="A0A7N1A2M4"/>
<evidence type="ECO:0000256" key="9">
    <source>
        <dbReference type="ARBA" id="ARBA00023136"/>
    </source>
</evidence>
<dbReference type="GO" id="GO:0016567">
    <property type="term" value="P:protein ubiquitination"/>
    <property type="evidence" value="ECO:0007669"/>
    <property type="project" value="InterPro"/>
</dbReference>
<dbReference type="InterPro" id="IPR044602">
    <property type="entry name" value="ATL10/ATL72-79-like"/>
</dbReference>
<feature type="region of interest" description="Disordered" evidence="12">
    <location>
        <begin position="1"/>
        <end position="23"/>
    </location>
</feature>
<evidence type="ECO:0000313" key="16">
    <source>
        <dbReference type="Proteomes" id="UP000594263"/>
    </source>
</evidence>